<protein>
    <submittedName>
        <fullName evidence="2">Uncharacterized protein</fullName>
    </submittedName>
</protein>
<evidence type="ECO:0000313" key="2">
    <source>
        <dbReference type="EMBL" id="SJN15564.1"/>
    </source>
</evidence>
<feature type="compositionally biased region" description="Polar residues" evidence="1">
    <location>
        <begin position="82"/>
        <end position="97"/>
    </location>
</feature>
<feature type="compositionally biased region" description="Polar residues" evidence="1">
    <location>
        <begin position="19"/>
        <end position="30"/>
    </location>
</feature>
<name>A0A1R4I7G7_9MICC</name>
<organism evidence="2 3">
    <name type="scientific">Micrococcus lylae</name>
    <dbReference type="NCBI Taxonomy" id="1273"/>
    <lineage>
        <taxon>Bacteria</taxon>
        <taxon>Bacillati</taxon>
        <taxon>Actinomycetota</taxon>
        <taxon>Actinomycetes</taxon>
        <taxon>Micrococcales</taxon>
        <taxon>Micrococcaceae</taxon>
        <taxon>Micrococcus</taxon>
    </lineage>
</organism>
<evidence type="ECO:0000256" key="1">
    <source>
        <dbReference type="SAM" id="MobiDB-lite"/>
    </source>
</evidence>
<accession>A0A1R4I7G7</accession>
<gene>
    <name evidence="2" type="ORF">FM125_00305</name>
</gene>
<proteinExistence type="predicted"/>
<dbReference type="EMBL" id="FUKP01000003">
    <property type="protein sequence ID" value="SJN15564.1"/>
    <property type="molecule type" value="Genomic_DNA"/>
</dbReference>
<dbReference type="Proteomes" id="UP000196230">
    <property type="component" value="Unassembled WGS sequence"/>
</dbReference>
<evidence type="ECO:0000313" key="3">
    <source>
        <dbReference type="Proteomes" id="UP000196230"/>
    </source>
</evidence>
<feature type="compositionally biased region" description="Low complexity" evidence="1">
    <location>
        <begin position="46"/>
        <end position="59"/>
    </location>
</feature>
<reference evidence="2 3" key="1">
    <citation type="submission" date="2017-02" db="EMBL/GenBank/DDBJ databases">
        <authorList>
            <person name="Peterson S.W."/>
        </authorList>
    </citation>
    <scope>NUCLEOTIDE SEQUENCE [LARGE SCALE GENOMIC DNA]</scope>
    <source>
        <strain evidence="2 3">2B3F</strain>
    </source>
</reference>
<feature type="region of interest" description="Disordered" evidence="1">
    <location>
        <begin position="1"/>
        <end position="101"/>
    </location>
</feature>
<sequence>MVRGSVLPSGDHGRLTAASPATTRGSTIPVGNSDAKSAHVRSRDVTGTPWTSTTSSGGTVRAWEATPRRTAAPFRWGRDTWSRPSSRNHGGTGSPWSRSALRCEATARARFTTTAASSGG</sequence>
<dbReference type="AlphaFoldDB" id="A0A1R4I7G7"/>